<dbReference type="CDD" id="cd19365">
    <property type="entry name" value="TenA_C-like"/>
    <property type="match status" value="1"/>
</dbReference>
<feature type="domain" description="Thiaminase-2/PQQC" evidence="2">
    <location>
        <begin position="48"/>
        <end position="247"/>
    </location>
</feature>
<dbReference type="InterPro" id="IPR004305">
    <property type="entry name" value="Thiaminase-2/PQQC"/>
</dbReference>
<feature type="transmembrane region" description="Helical" evidence="1">
    <location>
        <begin position="12"/>
        <end position="31"/>
    </location>
</feature>
<evidence type="ECO:0000256" key="1">
    <source>
        <dbReference type="SAM" id="Phobius"/>
    </source>
</evidence>
<organism evidence="3">
    <name type="scientific">Wolbachia endosymbiont of Sergentomyia squamirostris</name>
    <dbReference type="NCBI Taxonomy" id="3113640"/>
    <lineage>
        <taxon>Bacteria</taxon>
        <taxon>Pseudomonadati</taxon>
        <taxon>Pseudomonadota</taxon>
        <taxon>Alphaproteobacteria</taxon>
        <taxon>Rickettsiales</taxon>
        <taxon>Anaplasmataceae</taxon>
        <taxon>Wolbachieae</taxon>
        <taxon>Wolbachia</taxon>
    </lineage>
</organism>
<name>A0AAT9GCK8_9RICK</name>
<dbReference type="PANTHER" id="PTHR43198:SF2">
    <property type="entry name" value="SI:CH1073-67J19.1-RELATED"/>
    <property type="match status" value="1"/>
</dbReference>
<dbReference type="InterPro" id="IPR016084">
    <property type="entry name" value="Haem_Oase-like_multi-hlx"/>
</dbReference>
<dbReference type="AlphaFoldDB" id="A0AAT9GCK8"/>
<keyword evidence="1" id="KW-0812">Transmembrane</keyword>
<proteinExistence type="predicted"/>
<dbReference type="SUPFAM" id="SSF48613">
    <property type="entry name" value="Heme oxygenase-like"/>
    <property type="match status" value="1"/>
</dbReference>
<keyword evidence="1" id="KW-0472">Membrane</keyword>
<protein>
    <submittedName>
        <fullName evidence="3">Thiaminase II</fullName>
    </submittedName>
</protein>
<dbReference type="PANTHER" id="PTHR43198">
    <property type="entry name" value="BIFUNCTIONAL TH2 PROTEIN"/>
    <property type="match status" value="1"/>
</dbReference>
<dbReference type="InterPro" id="IPR050967">
    <property type="entry name" value="Thiamine_Salvage_TenA"/>
</dbReference>
<dbReference type="Pfam" id="PF03070">
    <property type="entry name" value="TENA_THI-4"/>
    <property type="match status" value="1"/>
</dbReference>
<accession>A0AAT9GCK8</accession>
<gene>
    <name evidence="3" type="primary">tenA</name>
    <name evidence="3" type="ORF">DMENIID0003_06050</name>
</gene>
<evidence type="ECO:0000313" key="3">
    <source>
        <dbReference type="EMBL" id="BFD47531.1"/>
    </source>
</evidence>
<dbReference type="EMBL" id="AP029172">
    <property type="protein sequence ID" value="BFD47531.1"/>
    <property type="molecule type" value="Genomic_DNA"/>
</dbReference>
<evidence type="ECO:0000259" key="2">
    <source>
        <dbReference type="Pfam" id="PF03070"/>
    </source>
</evidence>
<reference evidence="3" key="1">
    <citation type="submission" date="2024-01" db="EMBL/GenBank/DDBJ databases">
        <title>Sequencing the genomes of a sandfly, Sergentomyia squamirostris, and its two endosymbionts.</title>
        <authorList>
            <person name="Itokawa K."/>
            <person name="Sanjoba C."/>
        </authorList>
    </citation>
    <scope>NUCLEOTIDE SEQUENCE</scope>
    <source>
        <strain evidence="3">WSSQ</strain>
    </source>
</reference>
<keyword evidence="1" id="KW-1133">Transmembrane helix</keyword>
<dbReference type="GO" id="GO:0005829">
    <property type="term" value="C:cytosol"/>
    <property type="evidence" value="ECO:0007669"/>
    <property type="project" value="TreeGrafter"/>
</dbReference>
<dbReference type="Gene3D" id="1.20.910.10">
    <property type="entry name" value="Heme oxygenase-like"/>
    <property type="match status" value="1"/>
</dbReference>
<sequence length="256" mass="30406">MLKHSTLFHNNYTALVIIFIFNFYCEAYKVYNEIEGELYNVIVKEFSDLIDKIKEHPFNVELINNTLDYEKFKFYLQQDFLYCIDCARAFLIVTARVDDIEMMSSLINLAQGAFYVREQYKKYFEDCDLSDDHKKSRACSAFTDFFMSAAYHNSVNEALVASYSCFNIYQIVIRHMVNEITTKGVKNNKYKEWINIYSSETVNAVIDEVTDITNKLYKKASDCEKKRMYEFFKKGLELEIMFWDEAYYSNISSKEY</sequence>